<dbReference type="PANTHER" id="PTHR42928">
    <property type="entry name" value="TRICARBOXYLATE-BINDING PROTEIN"/>
    <property type="match status" value="1"/>
</dbReference>
<protein>
    <submittedName>
        <fullName evidence="3">Tripartite-type tricarboxylate transporter, receptor component TctC</fullName>
    </submittedName>
</protein>
<dbReference type="SUPFAM" id="SSF53850">
    <property type="entry name" value="Periplasmic binding protein-like II"/>
    <property type="match status" value="1"/>
</dbReference>
<accession>A0A1G5QKA1</accession>
<proteinExistence type="inferred from homology"/>
<dbReference type="InterPro" id="IPR042100">
    <property type="entry name" value="Bug_dom1"/>
</dbReference>
<sequence length="317" mass="32542">MKLGTLKAALVGATLMVSTTTSALAEWQPSGPIKLMIAFRAGGGVDTSARLLAEELTARHGWEIIPENVAGRGGAAMAAKLKDEPADGLTIGMTTTDSLAYGILAAKNPGFALEDFENLTTITGSQTGLISKTDRGWRTLSDVIEAAKGGQTIAAGAMSAKLADALYYIGLKNGVDFKIVMVQGGKGGLNGVVADDLDIAWAAGPQTKGVQAGDLINLVSAEAEPLAVSPDAPMLTEYGIDLTFGTKFGVFSPAGIPSEAEEAITAAIVDIVNDPSSKLNEFISKAFAGPQAIAGADFDTFMETAQASAFELLAAVE</sequence>
<name>A0A1G5QKA1_9RHOB</name>
<reference evidence="3 4" key="1">
    <citation type="submission" date="2016-10" db="EMBL/GenBank/DDBJ databases">
        <authorList>
            <person name="de Groot N.N."/>
        </authorList>
    </citation>
    <scope>NUCLEOTIDE SEQUENCE [LARGE SCALE GENOMIC DNA]</scope>
    <source>
        <strain evidence="3 4">U95</strain>
    </source>
</reference>
<keyword evidence="2" id="KW-0732">Signal</keyword>
<dbReference type="STRING" id="1156985.SAMN04488118_104347"/>
<comment type="similarity">
    <text evidence="1">Belongs to the UPF0065 (bug) family.</text>
</comment>
<dbReference type="Pfam" id="PF03401">
    <property type="entry name" value="TctC"/>
    <property type="match status" value="1"/>
</dbReference>
<organism evidence="3 4">
    <name type="scientific">Epibacterium ulvae</name>
    <dbReference type="NCBI Taxonomy" id="1156985"/>
    <lineage>
        <taxon>Bacteria</taxon>
        <taxon>Pseudomonadati</taxon>
        <taxon>Pseudomonadota</taxon>
        <taxon>Alphaproteobacteria</taxon>
        <taxon>Rhodobacterales</taxon>
        <taxon>Roseobacteraceae</taxon>
        <taxon>Epibacterium</taxon>
    </lineage>
</organism>
<dbReference type="Proteomes" id="UP000198767">
    <property type="component" value="Unassembled WGS sequence"/>
</dbReference>
<dbReference type="OrthoDB" id="8443386at2"/>
<evidence type="ECO:0000256" key="1">
    <source>
        <dbReference type="ARBA" id="ARBA00006987"/>
    </source>
</evidence>
<dbReference type="Gene3D" id="3.40.190.10">
    <property type="entry name" value="Periplasmic binding protein-like II"/>
    <property type="match status" value="1"/>
</dbReference>
<dbReference type="PANTHER" id="PTHR42928:SF3">
    <property type="entry name" value="UPF0065 PROTEIN YFLP"/>
    <property type="match status" value="1"/>
</dbReference>
<keyword evidence="4" id="KW-1185">Reference proteome</keyword>
<dbReference type="InterPro" id="IPR005064">
    <property type="entry name" value="BUG"/>
</dbReference>
<dbReference type="Gene3D" id="3.40.190.150">
    <property type="entry name" value="Bordetella uptake gene, domain 1"/>
    <property type="match status" value="1"/>
</dbReference>
<feature type="chain" id="PRO_5011637322" evidence="2">
    <location>
        <begin position="26"/>
        <end position="317"/>
    </location>
</feature>
<evidence type="ECO:0000313" key="4">
    <source>
        <dbReference type="Proteomes" id="UP000198767"/>
    </source>
</evidence>
<feature type="signal peptide" evidence="2">
    <location>
        <begin position="1"/>
        <end position="25"/>
    </location>
</feature>
<dbReference type="EMBL" id="FMWG01000004">
    <property type="protein sequence ID" value="SCZ62187.1"/>
    <property type="molecule type" value="Genomic_DNA"/>
</dbReference>
<evidence type="ECO:0000313" key="3">
    <source>
        <dbReference type="EMBL" id="SCZ62187.1"/>
    </source>
</evidence>
<gene>
    <name evidence="3" type="ORF">SAMN04488118_104347</name>
</gene>
<evidence type="ECO:0000256" key="2">
    <source>
        <dbReference type="SAM" id="SignalP"/>
    </source>
</evidence>
<dbReference type="AlphaFoldDB" id="A0A1G5QKA1"/>
<keyword evidence="3" id="KW-0675">Receptor</keyword>
<dbReference type="RefSeq" id="WP_090218169.1">
    <property type="nucleotide sequence ID" value="NZ_FMWG01000004.1"/>
</dbReference>